<dbReference type="SUPFAM" id="SSF53448">
    <property type="entry name" value="Nucleotide-diphospho-sugar transferases"/>
    <property type="match status" value="1"/>
</dbReference>
<dbReference type="InterPro" id="IPR029044">
    <property type="entry name" value="Nucleotide-diphossugar_trans"/>
</dbReference>
<protein>
    <submittedName>
        <fullName evidence="4">Glycosyltransferase</fullName>
    </submittedName>
</protein>
<sequence length="320" mass="36581">MMQERIKISVIVPFFNVEKFIGKCAGSLMRQTLRDSIEYLFVDDGSTDNSAAELERALSGFPERKAQIRMLSNDGNRGTAFSRERGLQDAQGEFVVFCDADDRVEPQMYAEMLAEAERTGADIVCCGFIVESASGSSIKGFKSPTFPPLNEAPLDTLHFSMCNKIVRRALITQNGLHFFPGIDCWEDLGMMARILAVTDKISIIDKAYYRYRRVAGESITTSRMERVLADHLLMADALSDWLHGKFGNRYDKFVNYLKFTAKIKLMRRGTRNVKRWKATFPETNRHIMSYKNIPLYYRLAFWSAAHTPTFLLKCADRLLR</sequence>
<accession>A0A9D9NK55</accession>
<dbReference type="AlphaFoldDB" id="A0A9D9NK55"/>
<evidence type="ECO:0000256" key="1">
    <source>
        <dbReference type="ARBA" id="ARBA00022676"/>
    </source>
</evidence>
<dbReference type="Pfam" id="PF00535">
    <property type="entry name" value="Glycos_transf_2"/>
    <property type="match status" value="1"/>
</dbReference>
<keyword evidence="1" id="KW-0328">Glycosyltransferase</keyword>
<keyword evidence="2" id="KW-0808">Transferase</keyword>
<evidence type="ECO:0000313" key="4">
    <source>
        <dbReference type="EMBL" id="MBO8476058.1"/>
    </source>
</evidence>
<reference evidence="4" key="1">
    <citation type="submission" date="2020-10" db="EMBL/GenBank/DDBJ databases">
        <authorList>
            <person name="Gilroy R."/>
        </authorList>
    </citation>
    <scope>NUCLEOTIDE SEQUENCE</scope>
    <source>
        <strain evidence="4">6919</strain>
    </source>
</reference>
<dbReference type="InterPro" id="IPR001173">
    <property type="entry name" value="Glyco_trans_2-like"/>
</dbReference>
<dbReference type="Proteomes" id="UP000823598">
    <property type="component" value="Unassembled WGS sequence"/>
</dbReference>
<evidence type="ECO:0000313" key="5">
    <source>
        <dbReference type="Proteomes" id="UP000823598"/>
    </source>
</evidence>
<proteinExistence type="predicted"/>
<feature type="domain" description="Glycosyltransferase 2-like" evidence="3">
    <location>
        <begin position="9"/>
        <end position="171"/>
    </location>
</feature>
<dbReference type="GO" id="GO:0016758">
    <property type="term" value="F:hexosyltransferase activity"/>
    <property type="evidence" value="ECO:0007669"/>
    <property type="project" value="UniProtKB-ARBA"/>
</dbReference>
<evidence type="ECO:0000256" key="2">
    <source>
        <dbReference type="ARBA" id="ARBA00022679"/>
    </source>
</evidence>
<dbReference type="EMBL" id="JADIMC010000043">
    <property type="protein sequence ID" value="MBO8476058.1"/>
    <property type="molecule type" value="Genomic_DNA"/>
</dbReference>
<evidence type="ECO:0000259" key="3">
    <source>
        <dbReference type="Pfam" id="PF00535"/>
    </source>
</evidence>
<dbReference type="CDD" id="cd00761">
    <property type="entry name" value="Glyco_tranf_GTA_type"/>
    <property type="match status" value="1"/>
</dbReference>
<gene>
    <name evidence="4" type="ORF">IAB88_03600</name>
</gene>
<organism evidence="4 5">
    <name type="scientific">Candidatus Limisoma faecipullorum</name>
    <dbReference type="NCBI Taxonomy" id="2840854"/>
    <lineage>
        <taxon>Bacteria</taxon>
        <taxon>Pseudomonadati</taxon>
        <taxon>Bacteroidota</taxon>
        <taxon>Bacteroidia</taxon>
        <taxon>Bacteroidales</taxon>
        <taxon>Candidatus Limisoma</taxon>
    </lineage>
</organism>
<dbReference type="PANTHER" id="PTHR22916">
    <property type="entry name" value="GLYCOSYLTRANSFERASE"/>
    <property type="match status" value="1"/>
</dbReference>
<dbReference type="Gene3D" id="3.90.550.10">
    <property type="entry name" value="Spore Coat Polysaccharide Biosynthesis Protein SpsA, Chain A"/>
    <property type="match status" value="1"/>
</dbReference>
<comment type="caution">
    <text evidence="4">The sequence shown here is derived from an EMBL/GenBank/DDBJ whole genome shotgun (WGS) entry which is preliminary data.</text>
</comment>
<name>A0A9D9NK55_9BACT</name>
<dbReference type="PANTHER" id="PTHR22916:SF51">
    <property type="entry name" value="GLYCOSYLTRANSFERASE EPSH-RELATED"/>
    <property type="match status" value="1"/>
</dbReference>
<reference evidence="4" key="2">
    <citation type="journal article" date="2021" name="PeerJ">
        <title>Extensive microbial diversity within the chicken gut microbiome revealed by metagenomics and culture.</title>
        <authorList>
            <person name="Gilroy R."/>
            <person name="Ravi A."/>
            <person name="Getino M."/>
            <person name="Pursley I."/>
            <person name="Horton D.L."/>
            <person name="Alikhan N.F."/>
            <person name="Baker D."/>
            <person name="Gharbi K."/>
            <person name="Hall N."/>
            <person name="Watson M."/>
            <person name="Adriaenssens E.M."/>
            <person name="Foster-Nyarko E."/>
            <person name="Jarju S."/>
            <person name="Secka A."/>
            <person name="Antonio M."/>
            <person name="Oren A."/>
            <person name="Chaudhuri R.R."/>
            <person name="La Ragione R."/>
            <person name="Hildebrand F."/>
            <person name="Pallen M.J."/>
        </authorList>
    </citation>
    <scope>NUCLEOTIDE SEQUENCE</scope>
    <source>
        <strain evidence="4">6919</strain>
    </source>
</reference>